<proteinExistence type="predicted"/>
<keyword evidence="4 10" id="KW-0808">Transferase</keyword>
<feature type="transmembrane region" description="Helical" evidence="8">
    <location>
        <begin position="298"/>
        <end position="313"/>
    </location>
</feature>
<evidence type="ECO:0000256" key="4">
    <source>
        <dbReference type="ARBA" id="ARBA00022679"/>
    </source>
</evidence>
<feature type="transmembrane region" description="Helical" evidence="8">
    <location>
        <begin position="200"/>
        <end position="219"/>
    </location>
</feature>
<feature type="transmembrane region" description="Helical" evidence="8">
    <location>
        <begin position="79"/>
        <end position="100"/>
    </location>
</feature>
<name>A0A4R4EAI9_9BACT</name>
<sequence>MGLLPYLAAMNRNEKWLAGALITIKLLLPFLLSSNAFGLHRDEYLYFEQGRHLDWGFLENPPLLGLLARISAALGGSLFVIRLWPALFGAATLWLLFRLVKGFGGGFYALLLAGIGYLLSVFLRIHILFQPTILDVFFWTAACLYLQRYLLHERRADLYALAVVLALGWWGKYSVLFYIVALFIALLLTPQRRLLGRRDFWLAAGLGALIVLPNVLWQYRHHWPLAHHMAELRETQLKYLNKSDFLLEQVKMFLPAAAILLGGLYWLLRHARFRAFGWLYIGIIFLLVLGSAKGYYSVGIYPMLLAAGGVWLEEKLRRPVVLRVLVPLAMIVLGLPMIWLLLPLQPPAAMAAFNKRWGLADKGVLKWEDQHNHLLQQDFADMIGWDELARKAYDYYDALPSPLRDSTVIYARNYGFAGSLLYHVEDTSFRRRVICDNGTFLLWIPDTLPYRHLLFVGESAPERGDEVFEHFEKIIRVDSCTNPYSRQYGSPILFFENADTAAFRMAERGLRAMKAEFGE</sequence>
<evidence type="ECO:0000313" key="11">
    <source>
        <dbReference type="Proteomes" id="UP000295164"/>
    </source>
</evidence>
<evidence type="ECO:0000256" key="3">
    <source>
        <dbReference type="ARBA" id="ARBA00022676"/>
    </source>
</evidence>
<accession>A0A4R4EAI9</accession>
<feature type="transmembrane region" description="Helical" evidence="8">
    <location>
        <begin position="16"/>
        <end position="37"/>
    </location>
</feature>
<dbReference type="GO" id="GO:0016763">
    <property type="term" value="F:pentosyltransferase activity"/>
    <property type="evidence" value="ECO:0007669"/>
    <property type="project" value="TreeGrafter"/>
</dbReference>
<dbReference type="Pfam" id="PF13231">
    <property type="entry name" value="PMT_2"/>
    <property type="match status" value="1"/>
</dbReference>
<evidence type="ECO:0000256" key="1">
    <source>
        <dbReference type="ARBA" id="ARBA00004651"/>
    </source>
</evidence>
<keyword evidence="2" id="KW-1003">Cell membrane</keyword>
<comment type="subcellular location">
    <subcellularLocation>
        <location evidence="1">Cell membrane</location>
        <topology evidence="1">Multi-pass membrane protein</topology>
    </subcellularLocation>
</comment>
<feature type="transmembrane region" description="Helical" evidence="8">
    <location>
        <begin position="170"/>
        <end position="188"/>
    </location>
</feature>
<evidence type="ECO:0000256" key="7">
    <source>
        <dbReference type="ARBA" id="ARBA00023136"/>
    </source>
</evidence>
<keyword evidence="5 8" id="KW-0812">Transmembrane</keyword>
<evidence type="ECO:0000256" key="5">
    <source>
        <dbReference type="ARBA" id="ARBA00022692"/>
    </source>
</evidence>
<feature type="transmembrane region" description="Helical" evidence="8">
    <location>
        <begin position="106"/>
        <end position="125"/>
    </location>
</feature>
<gene>
    <name evidence="10" type="ORF">E0486_00915</name>
</gene>
<dbReference type="PANTHER" id="PTHR33908">
    <property type="entry name" value="MANNOSYLTRANSFERASE YKCB-RELATED"/>
    <property type="match status" value="1"/>
</dbReference>
<feature type="transmembrane region" description="Helical" evidence="8">
    <location>
        <begin position="252"/>
        <end position="268"/>
    </location>
</feature>
<keyword evidence="11" id="KW-1185">Reference proteome</keyword>
<evidence type="ECO:0000256" key="8">
    <source>
        <dbReference type="SAM" id="Phobius"/>
    </source>
</evidence>
<evidence type="ECO:0000256" key="2">
    <source>
        <dbReference type="ARBA" id="ARBA00022475"/>
    </source>
</evidence>
<dbReference type="EMBL" id="SKFH01000001">
    <property type="protein sequence ID" value="TCZ74898.1"/>
    <property type="molecule type" value="Genomic_DNA"/>
</dbReference>
<evidence type="ECO:0000256" key="6">
    <source>
        <dbReference type="ARBA" id="ARBA00022989"/>
    </source>
</evidence>
<dbReference type="OrthoDB" id="9813729at2"/>
<feature type="transmembrane region" description="Helical" evidence="8">
    <location>
        <begin position="320"/>
        <end position="342"/>
    </location>
</feature>
<dbReference type="Proteomes" id="UP000295164">
    <property type="component" value="Unassembled WGS sequence"/>
</dbReference>
<protein>
    <submittedName>
        <fullName evidence="10">Glycosyltransferase family 39 protein</fullName>
    </submittedName>
</protein>
<feature type="transmembrane region" description="Helical" evidence="8">
    <location>
        <begin position="275"/>
        <end position="292"/>
    </location>
</feature>
<dbReference type="AlphaFoldDB" id="A0A4R4EAI9"/>
<keyword evidence="7 8" id="KW-0472">Membrane</keyword>
<reference evidence="10 11" key="1">
    <citation type="submission" date="2019-03" db="EMBL/GenBank/DDBJ databases">
        <authorList>
            <person name="Kim M.K.M."/>
        </authorList>
    </citation>
    <scope>NUCLEOTIDE SEQUENCE [LARGE SCALE GENOMIC DNA]</scope>
    <source>
        <strain evidence="10 11">17J68-15</strain>
    </source>
</reference>
<dbReference type="InterPro" id="IPR038731">
    <property type="entry name" value="RgtA/B/C-like"/>
</dbReference>
<dbReference type="PANTHER" id="PTHR33908:SF11">
    <property type="entry name" value="MEMBRANE PROTEIN"/>
    <property type="match status" value="1"/>
</dbReference>
<organism evidence="10 11">
    <name type="scientific">Flaviaesturariibacter aridisoli</name>
    <dbReference type="NCBI Taxonomy" id="2545761"/>
    <lineage>
        <taxon>Bacteria</taxon>
        <taxon>Pseudomonadati</taxon>
        <taxon>Bacteroidota</taxon>
        <taxon>Chitinophagia</taxon>
        <taxon>Chitinophagales</taxon>
        <taxon>Chitinophagaceae</taxon>
        <taxon>Flaviaestuariibacter</taxon>
    </lineage>
</organism>
<evidence type="ECO:0000259" key="9">
    <source>
        <dbReference type="Pfam" id="PF13231"/>
    </source>
</evidence>
<dbReference type="GO" id="GO:0009103">
    <property type="term" value="P:lipopolysaccharide biosynthetic process"/>
    <property type="evidence" value="ECO:0007669"/>
    <property type="project" value="UniProtKB-ARBA"/>
</dbReference>
<comment type="caution">
    <text evidence="10">The sequence shown here is derived from an EMBL/GenBank/DDBJ whole genome shotgun (WGS) entry which is preliminary data.</text>
</comment>
<evidence type="ECO:0000313" key="10">
    <source>
        <dbReference type="EMBL" id="TCZ74898.1"/>
    </source>
</evidence>
<feature type="domain" description="Glycosyltransferase RgtA/B/C/D-like" evidence="9">
    <location>
        <begin position="60"/>
        <end position="217"/>
    </location>
</feature>
<dbReference type="InterPro" id="IPR050297">
    <property type="entry name" value="LipidA_mod_glycosyltrf_83"/>
</dbReference>
<keyword evidence="3" id="KW-0328">Glycosyltransferase</keyword>
<keyword evidence="6 8" id="KW-1133">Transmembrane helix</keyword>
<dbReference type="GO" id="GO:0005886">
    <property type="term" value="C:plasma membrane"/>
    <property type="evidence" value="ECO:0007669"/>
    <property type="project" value="UniProtKB-SubCell"/>
</dbReference>